<evidence type="ECO:0000313" key="3">
    <source>
        <dbReference type="EMBL" id="CAE8743984.1"/>
    </source>
</evidence>
<protein>
    <submittedName>
        <fullName evidence="3">Uncharacterized protein</fullName>
    </submittedName>
</protein>
<comment type="caution">
    <text evidence="3">The sequence shown here is derived from an EMBL/GenBank/DDBJ whole genome shotgun (WGS) entry which is preliminary data.</text>
</comment>
<gene>
    <name evidence="2" type="ORF">PGLA1383_LOCUS42445</name>
    <name evidence="3" type="ORF">PGLA2088_LOCUS51669</name>
</gene>
<evidence type="ECO:0000313" key="2">
    <source>
        <dbReference type="EMBL" id="CAE8625448.1"/>
    </source>
</evidence>
<evidence type="ECO:0000256" key="1">
    <source>
        <dbReference type="SAM" id="SignalP"/>
    </source>
</evidence>
<keyword evidence="5" id="KW-1185">Reference proteome</keyword>
<evidence type="ECO:0000313" key="5">
    <source>
        <dbReference type="Proteomes" id="UP000654075"/>
    </source>
</evidence>
<dbReference type="Proteomes" id="UP000626109">
    <property type="component" value="Unassembled WGS sequence"/>
</dbReference>
<feature type="signal peptide" evidence="1">
    <location>
        <begin position="1"/>
        <end position="33"/>
    </location>
</feature>
<dbReference type="EMBL" id="CAJNNV010028677">
    <property type="protein sequence ID" value="CAE8625448.1"/>
    <property type="molecule type" value="Genomic_DNA"/>
</dbReference>
<proteinExistence type="predicted"/>
<keyword evidence="1" id="KW-0732">Signal</keyword>
<evidence type="ECO:0000313" key="4">
    <source>
        <dbReference type="Proteomes" id="UP000626109"/>
    </source>
</evidence>
<sequence>MMRPASSWVSFARLLGLLLPLILIGSNTPVATGSEQEAKLGGPLVNDTVRANDWGSAGRVVGGDSWCQAQVPSDSWSVACRGGLRVKVLTYNLFWWNLFNLRGGQGQSSGKLI</sequence>
<reference evidence="3" key="1">
    <citation type="submission" date="2021-02" db="EMBL/GenBank/DDBJ databases">
        <authorList>
            <person name="Dougan E. K."/>
            <person name="Rhodes N."/>
            <person name="Thang M."/>
            <person name="Chan C."/>
        </authorList>
    </citation>
    <scope>NUCLEOTIDE SEQUENCE</scope>
</reference>
<dbReference type="EMBL" id="CAJNNW010037699">
    <property type="protein sequence ID" value="CAE8743984.1"/>
    <property type="molecule type" value="Genomic_DNA"/>
</dbReference>
<organism evidence="3 4">
    <name type="scientific">Polarella glacialis</name>
    <name type="common">Dinoflagellate</name>
    <dbReference type="NCBI Taxonomy" id="89957"/>
    <lineage>
        <taxon>Eukaryota</taxon>
        <taxon>Sar</taxon>
        <taxon>Alveolata</taxon>
        <taxon>Dinophyceae</taxon>
        <taxon>Suessiales</taxon>
        <taxon>Suessiaceae</taxon>
        <taxon>Polarella</taxon>
    </lineage>
</organism>
<feature type="chain" id="PRO_5036409011" evidence="1">
    <location>
        <begin position="34"/>
        <end position="113"/>
    </location>
</feature>
<name>A0A813M5A2_POLGL</name>
<accession>A0A813M5A2</accession>
<dbReference type="OrthoDB" id="407287at2759"/>
<feature type="non-terminal residue" evidence="3">
    <location>
        <position position="1"/>
    </location>
</feature>
<dbReference type="AlphaFoldDB" id="A0A813M5A2"/>
<dbReference type="Proteomes" id="UP000654075">
    <property type="component" value="Unassembled WGS sequence"/>
</dbReference>